<sequence>MDYACRALLAVVFAVAVAGKARSRTAFGAFSAGLADFSWIPASTRNGVALVTLLTETFTAVLLIATARFGALLALALLAVFTIATVRAGRAGSCQCFGVADAAAGSTVGAFLARNALLAVTALAVVLLPDGPVSAVIGLASVAVGAGAGAVVTRWDDLVYLLRR</sequence>
<keyword evidence="2 5" id="KW-0812">Transmembrane</keyword>
<accession>A0ABY7QFK0</accession>
<protein>
    <recommendedName>
        <fullName evidence="6">Methylamine utilisation protein MauE domain-containing protein</fullName>
    </recommendedName>
</protein>
<gene>
    <name evidence="7" type="ORF">O1G21_39675</name>
</gene>
<feature type="transmembrane region" description="Helical" evidence="5">
    <location>
        <begin position="72"/>
        <end position="89"/>
    </location>
</feature>
<comment type="subcellular location">
    <subcellularLocation>
        <location evidence="1">Membrane</location>
        <topology evidence="1">Multi-pass membrane protein</topology>
    </subcellularLocation>
</comment>
<feature type="domain" description="Methylamine utilisation protein MauE" evidence="6">
    <location>
        <begin position="3"/>
        <end position="127"/>
    </location>
</feature>
<dbReference type="Proteomes" id="UP001212821">
    <property type="component" value="Chromosome"/>
</dbReference>
<organism evidence="7 8">
    <name type="scientific">Kitasatospora cathayae</name>
    <dbReference type="NCBI Taxonomy" id="3004092"/>
    <lineage>
        <taxon>Bacteria</taxon>
        <taxon>Bacillati</taxon>
        <taxon>Actinomycetota</taxon>
        <taxon>Actinomycetes</taxon>
        <taxon>Kitasatosporales</taxon>
        <taxon>Streptomycetaceae</taxon>
        <taxon>Kitasatospora</taxon>
    </lineage>
</organism>
<keyword evidence="3 5" id="KW-1133">Transmembrane helix</keyword>
<evidence type="ECO:0000313" key="7">
    <source>
        <dbReference type="EMBL" id="WBP91402.1"/>
    </source>
</evidence>
<name>A0ABY7QFK0_9ACTN</name>
<evidence type="ECO:0000256" key="5">
    <source>
        <dbReference type="SAM" id="Phobius"/>
    </source>
</evidence>
<dbReference type="InterPro" id="IPR009908">
    <property type="entry name" value="Methylamine_util_MauE"/>
</dbReference>
<evidence type="ECO:0000256" key="2">
    <source>
        <dbReference type="ARBA" id="ARBA00022692"/>
    </source>
</evidence>
<reference evidence="8" key="1">
    <citation type="submission" date="2022-12" db="EMBL/GenBank/DDBJ databases">
        <authorList>
            <person name="Mo P."/>
        </authorList>
    </citation>
    <scope>NUCLEOTIDE SEQUENCE [LARGE SCALE GENOMIC DNA]</scope>
    <source>
        <strain evidence="8">HUAS 3-15</strain>
    </source>
</reference>
<evidence type="ECO:0000256" key="1">
    <source>
        <dbReference type="ARBA" id="ARBA00004141"/>
    </source>
</evidence>
<evidence type="ECO:0000256" key="3">
    <source>
        <dbReference type="ARBA" id="ARBA00022989"/>
    </source>
</evidence>
<proteinExistence type="predicted"/>
<dbReference type="RefSeq" id="WP_270150699.1">
    <property type="nucleotide sequence ID" value="NZ_CP115450.1"/>
</dbReference>
<evidence type="ECO:0000259" key="6">
    <source>
        <dbReference type="Pfam" id="PF07291"/>
    </source>
</evidence>
<keyword evidence="8" id="KW-1185">Reference proteome</keyword>
<dbReference type="EMBL" id="CP115450">
    <property type="protein sequence ID" value="WBP91402.1"/>
    <property type="molecule type" value="Genomic_DNA"/>
</dbReference>
<keyword evidence="4 5" id="KW-0472">Membrane</keyword>
<evidence type="ECO:0000313" key="8">
    <source>
        <dbReference type="Proteomes" id="UP001212821"/>
    </source>
</evidence>
<feature type="transmembrane region" description="Helical" evidence="5">
    <location>
        <begin position="135"/>
        <end position="155"/>
    </location>
</feature>
<dbReference type="Pfam" id="PF07291">
    <property type="entry name" value="MauE"/>
    <property type="match status" value="1"/>
</dbReference>
<evidence type="ECO:0000256" key="4">
    <source>
        <dbReference type="ARBA" id="ARBA00023136"/>
    </source>
</evidence>